<dbReference type="GO" id="GO:0046872">
    <property type="term" value="F:metal ion binding"/>
    <property type="evidence" value="ECO:0007669"/>
    <property type="project" value="UniProtKB-KW"/>
</dbReference>
<proteinExistence type="inferred from homology"/>
<evidence type="ECO:0000256" key="4">
    <source>
        <dbReference type="ARBA" id="ARBA00023242"/>
    </source>
</evidence>
<dbReference type="GO" id="GO:0006357">
    <property type="term" value="P:regulation of transcription by RNA polymerase II"/>
    <property type="evidence" value="ECO:0007669"/>
    <property type="project" value="TreeGrafter"/>
</dbReference>
<dbReference type="InterPro" id="IPR045109">
    <property type="entry name" value="LSDs-like"/>
</dbReference>
<sequence length="311" mass="36260">MKENGCDTEENEDLLKKRLMRTDKKVNYAENDVALDEVVFWEKHRKIRKKNGVSANYGFRTRKEQVEQGNKFKCTTKFTKEECLLCDQCHRKGKGHVVGCLKCKRKRYCILCLTKWYPKMIEDDIANACPISLENCNCKSCLRLHAPIKDLKILDLERLDEEQMMERKIKFRIKGVPLADSEVENVGCPADELISEDLIRQKSGWKAYEDGRISCACGFNSIGDLDISNNLLKWASREDFNDNYLFYSKDNEIKEDVLKHFQYHWKKAEPKIVGKKEKKERPGDLDEFLVKYQVTIVNGTLTMLHGKSLKN</sequence>
<gene>
    <name evidence="5" type="ORF">DCAF_LOCUS3902</name>
</gene>
<dbReference type="PANTHER" id="PTHR12549:SF11">
    <property type="entry name" value="LYSINE-SPECIFIC DEMETHYLASE JMJ25"/>
    <property type="match status" value="1"/>
</dbReference>
<reference evidence="5 6" key="1">
    <citation type="submission" date="2024-01" db="EMBL/GenBank/DDBJ databases">
        <authorList>
            <person name="Waweru B."/>
        </authorList>
    </citation>
    <scope>NUCLEOTIDE SEQUENCE [LARGE SCALE GENOMIC DNA]</scope>
</reference>
<evidence type="ECO:0000313" key="5">
    <source>
        <dbReference type="EMBL" id="CAK7326205.1"/>
    </source>
</evidence>
<evidence type="ECO:0000256" key="2">
    <source>
        <dbReference type="ARBA" id="ARBA00006801"/>
    </source>
</evidence>
<dbReference type="GO" id="GO:0032454">
    <property type="term" value="F:histone H3K9 demethylase activity"/>
    <property type="evidence" value="ECO:0007669"/>
    <property type="project" value="InterPro"/>
</dbReference>
<dbReference type="GO" id="GO:0000785">
    <property type="term" value="C:chromatin"/>
    <property type="evidence" value="ECO:0007669"/>
    <property type="project" value="TreeGrafter"/>
</dbReference>
<dbReference type="GO" id="GO:0003712">
    <property type="term" value="F:transcription coregulator activity"/>
    <property type="evidence" value="ECO:0007669"/>
    <property type="project" value="TreeGrafter"/>
</dbReference>
<dbReference type="EMBL" id="CAWUPB010000851">
    <property type="protein sequence ID" value="CAK7326205.1"/>
    <property type="molecule type" value="Genomic_DNA"/>
</dbReference>
<comment type="caution">
    <text evidence="5">The sequence shown here is derived from an EMBL/GenBank/DDBJ whole genome shotgun (WGS) entry which is preliminary data.</text>
</comment>
<name>A0AAV1QZK2_9ROSI</name>
<dbReference type="GO" id="GO:0000118">
    <property type="term" value="C:histone deacetylase complex"/>
    <property type="evidence" value="ECO:0007669"/>
    <property type="project" value="TreeGrafter"/>
</dbReference>
<keyword evidence="4" id="KW-0539">Nucleus</keyword>
<organism evidence="5 6">
    <name type="scientific">Dovyalis caffra</name>
    <dbReference type="NCBI Taxonomy" id="77055"/>
    <lineage>
        <taxon>Eukaryota</taxon>
        <taxon>Viridiplantae</taxon>
        <taxon>Streptophyta</taxon>
        <taxon>Embryophyta</taxon>
        <taxon>Tracheophyta</taxon>
        <taxon>Spermatophyta</taxon>
        <taxon>Magnoliopsida</taxon>
        <taxon>eudicotyledons</taxon>
        <taxon>Gunneridae</taxon>
        <taxon>Pentapetalae</taxon>
        <taxon>rosids</taxon>
        <taxon>fabids</taxon>
        <taxon>Malpighiales</taxon>
        <taxon>Salicaceae</taxon>
        <taxon>Flacourtieae</taxon>
        <taxon>Dovyalis</taxon>
    </lineage>
</organism>
<evidence type="ECO:0000256" key="3">
    <source>
        <dbReference type="ARBA" id="ARBA00022723"/>
    </source>
</evidence>
<keyword evidence="3" id="KW-0479">Metal-binding</keyword>
<dbReference type="PANTHER" id="PTHR12549">
    <property type="entry name" value="JMJC DOMAIN-CONTAINING HISTONE DEMETHYLATION PROTEIN"/>
    <property type="match status" value="1"/>
</dbReference>
<accession>A0AAV1QZK2</accession>
<dbReference type="GO" id="GO:0031490">
    <property type="term" value="F:chromatin DNA binding"/>
    <property type="evidence" value="ECO:0007669"/>
    <property type="project" value="TreeGrafter"/>
</dbReference>
<evidence type="ECO:0008006" key="7">
    <source>
        <dbReference type="Google" id="ProtNLM"/>
    </source>
</evidence>
<protein>
    <recommendedName>
        <fullName evidence="7">Zinc-finger domain-containing protein</fullName>
    </recommendedName>
</protein>
<evidence type="ECO:0000313" key="6">
    <source>
        <dbReference type="Proteomes" id="UP001314170"/>
    </source>
</evidence>
<comment type="similarity">
    <text evidence="2">Belongs to the JARID1 histone demethylase family.</text>
</comment>
<evidence type="ECO:0000256" key="1">
    <source>
        <dbReference type="ARBA" id="ARBA00004123"/>
    </source>
</evidence>
<comment type="subcellular location">
    <subcellularLocation>
        <location evidence="1">Nucleus</location>
    </subcellularLocation>
</comment>
<dbReference type="AlphaFoldDB" id="A0AAV1QZK2"/>
<dbReference type="Proteomes" id="UP001314170">
    <property type="component" value="Unassembled WGS sequence"/>
</dbReference>
<keyword evidence="6" id="KW-1185">Reference proteome</keyword>